<dbReference type="InterPro" id="IPR011764">
    <property type="entry name" value="Biotin_carboxylation_dom"/>
</dbReference>
<dbReference type="PROSITE" id="PS50975">
    <property type="entry name" value="ATP_GRASP"/>
    <property type="match status" value="1"/>
</dbReference>
<feature type="domain" description="Biotin carboxylation" evidence="9">
    <location>
        <begin position="1"/>
        <end position="447"/>
    </location>
</feature>
<dbReference type="InterPro" id="IPR005479">
    <property type="entry name" value="CPAse_ATP-bd"/>
</dbReference>
<accession>A0A0C1PPE9</accession>
<organism evidence="10 11">
    <name type="scientific">Fructilactobacillus fructivorans</name>
    <dbReference type="NCBI Taxonomy" id="1614"/>
    <lineage>
        <taxon>Bacteria</taxon>
        <taxon>Bacillati</taxon>
        <taxon>Bacillota</taxon>
        <taxon>Bacilli</taxon>
        <taxon>Lactobacillales</taxon>
        <taxon>Lactobacillaceae</taxon>
        <taxon>Fructilactobacillus</taxon>
    </lineage>
</organism>
<keyword evidence="2 10" id="KW-0436">Ligase</keyword>
<dbReference type="GO" id="GO:0005524">
    <property type="term" value="F:ATP binding"/>
    <property type="evidence" value="ECO:0007669"/>
    <property type="project" value="UniProtKB-UniRule"/>
</dbReference>
<keyword evidence="3 7" id="KW-0547">Nucleotide-binding</keyword>
<dbReference type="PROSITE" id="PS00867">
    <property type="entry name" value="CPSASE_2"/>
    <property type="match status" value="1"/>
</dbReference>
<evidence type="ECO:0000256" key="1">
    <source>
        <dbReference type="ARBA" id="ARBA00013263"/>
    </source>
</evidence>
<comment type="caution">
    <text evidence="10">The sequence shown here is derived from an EMBL/GenBank/DDBJ whole genome shotgun (WGS) entry which is preliminary data.</text>
</comment>
<keyword evidence="11" id="KW-1185">Reference proteome</keyword>
<dbReference type="SUPFAM" id="SSF52440">
    <property type="entry name" value="PreATP-grasp domain"/>
    <property type="match status" value="1"/>
</dbReference>
<dbReference type="Pfam" id="PF02786">
    <property type="entry name" value="CPSase_L_D2"/>
    <property type="match status" value="1"/>
</dbReference>
<dbReference type="AlphaFoldDB" id="A0A0C1PPE9"/>
<dbReference type="PANTHER" id="PTHR18866">
    <property type="entry name" value="CARBOXYLASE:PYRUVATE/ACETYL-COA/PROPIONYL-COA CARBOXYLASE"/>
    <property type="match status" value="1"/>
</dbReference>
<dbReference type="FunFam" id="3.30.1490.20:FF:000018">
    <property type="entry name" value="Biotin carboxylase"/>
    <property type="match status" value="1"/>
</dbReference>
<evidence type="ECO:0000259" key="9">
    <source>
        <dbReference type="PROSITE" id="PS50979"/>
    </source>
</evidence>
<dbReference type="EC" id="6.3.4.14" evidence="1"/>
<dbReference type="Pfam" id="PF02785">
    <property type="entry name" value="Biotin_carb_C"/>
    <property type="match status" value="1"/>
</dbReference>
<evidence type="ECO:0000313" key="10">
    <source>
        <dbReference type="EMBL" id="KID41756.1"/>
    </source>
</evidence>
<gene>
    <name evidence="10" type="ORF">LfDm3_0766</name>
</gene>
<dbReference type="PROSITE" id="PS50979">
    <property type="entry name" value="BC"/>
    <property type="match status" value="1"/>
</dbReference>
<name>A0A0C1PPE9_9LACO</name>
<dbReference type="InterPro" id="IPR016185">
    <property type="entry name" value="PreATP-grasp_dom_sf"/>
</dbReference>
<reference evidence="10 11" key="1">
    <citation type="submission" date="2014-06" db="EMBL/GenBank/DDBJ databases">
        <title>Functional and comparative genomic analyses of the Drosophila gut microbiota identify candidate symbiosis factors.</title>
        <authorList>
            <person name="Newell P.D."/>
            <person name="Chaston J.M."/>
            <person name="Douglas A.E."/>
        </authorList>
    </citation>
    <scope>NUCLEOTIDE SEQUENCE [LARGE SCALE GENOMIC DNA]</scope>
    <source>
        <strain evidence="10 11">DmCS_002</strain>
    </source>
</reference>
<feature type="domain" description="ATP-grasp" evidence="8">
    <location>
        <begin position="120"/>
        <end position="317"/>
    </location>
</feature>
<dbReference type="PATRIC" id="fig|1614.7.peg.721"/>
<dbReference type="InterPro" id="IPR011761">
    <property type="entry name" value="ATP-grasp"/>
</dbReference>
<proteinExistence type="predicted"/>
<dbReference type="InterPro" id="IPR011054">
    <property type="entry name" value="Rudment_hybrid_motif"/>
</dbReference>
<protein>
    <recommendedName>
        <fullName evidence="1">biotin carboxylase</fullName>
        <ecNumber evidence="1">6.3.4.14</ecNumber>
    </recommendedName>
</protein>
<evidence type="ECO:0000259" key="8">
    <source>
        <dbReference type="PROSITE" id="PS50975"/>
    </source>
</evidence>
<dbReference type="SMART" id="SM00878">
    <property type="entry name" value="Biotin_carb_C"/>
    <property type="match status" value="1"/>
</dbReference>
<evidence type="ECO:0000256" key="7">
    <source>
        <dbReference type="PROSITE-ProRule" id="PRU00409"/>
    </source>
</evidence>
<dbReference type="GO" id="GO:0004075">
    <property type="term" value="F:biotin carboxylase activity"/>
    <property type="evidence" value="ECO:0007669"/>
    <property type="project" value="UniProtKB-EC"/>
</dbReference>
<dbReference type="Gene3D" id="3.30.470.20">
    <property type="entry name" value="ATP-grasp fold, B domain"/>
    <property type="match status" value="1"/>
</dbReference>
<dbReference type="FunFam" id="3.40.50.20:FF:000010">
    <property type="entry name" value="Propionyl-CoA carboxylase subunit alpha"/>
    <property type="match status" value="1"/>
</dbReference>
<dbReference type="Proteomes" id="UP000031397">
    <property type="component" value="Unassembled WGS sequence"/>
</dbReference>
<evidence type="ECO:0000256" key="5">
    <source>
        <dbReference type="ARBA" id="ARBA00023211"/>
    </source>
</evidence>
<keyword evidence="6" id="KW-0092">Biotin</keyword>
<evidence type="ECO:0000256" key="4">
    <source>
        <dbReference type="ARBA" id="ARBA00022840"/>
    </source>
</evidence>
<dbReference type="PROSITE" id="PS00866">
    <property type="entry name" value="CPSASE_1"/>
    <property type="match status" value="1"/>
</dbReference>
<dbReference type="EMBL" id="JOJZ01000018">
    <property type="protein sequence ID" value="KID41756.1"/>
    <property type="molecule type" value="Genomic_DNA"/>
</dbReference>
<dbReference type="InterPro" id="IPR005482">
    <property type="entry name" value="Biotin_COase_C"/>
</dbReference>
<dbReference type="PANTHER" id="PTHR18866:SF33">
    <property type="entry name" value="METHYLCROTONOYL-COA CARBOXYLASE SUBUNIT ALPHA, MITOCHONDRIAL-RELATED"/>
    <property type="match status" value="1"/>
</dbReference>
<evidence type="ECO:0000256" key="2">
    <source>
        <dbReference type="ARBA" id="ARBA00022598"/>
    </source>
</evidence>
<evidence type="ECO:0000313" key="11">
    <source>
        <dbReference type="Proteomes" id="UP000031397"/>
    </source>
</evidence>
<evidence type="ECO:0000256" key="3">
    <source>
        <dbReference type="ARBA" id="ARBA00022741"/>
    </source>
</evidence>
<dbReference type="RefSeq" id="WP_039144236.1">
    <property type="nucleotide sequence ID" value="NZ_JOJZ01000018.1"/>
</dbReference>
<dbReference type="GeneID" id="74913431"/>
<dbReference type="SUPFAM" id="SSF56059">
    <property type="entry name" value="Glutathione synthetase ATP-binding domain-like"/>
    <property type="match status" value="1"/>
</dbReference>
<dbReference type="GO" id="GO:0046872">
    <property type="term" value="F:metal ion binding"/>
    <property type="evidence" value="ECO:0007669"/>
    <property type="project" value="InterPro"/>
</dbReference>
<dbReference type="Pfam" id="PF00289">
    <property type="entry name" value="Biotin_carb_N"/>
    <property type="match status" value="1"/>
</dbReference>
<dbReference type="NCBIfam" id="NF006367">
    <property type="entry name" value="PRK08591.1"/>
    <property type="match status" value="1"/>
</dbReference>
<dbReference type="InterPro" id="IPR050856">
    <property type="entry name" value="Biotin_carboxylase_complex"/>
</dbReference>
<evidence type="ECO:0000256" key="6">
    <source>
        <dbReference type="ARBA" id="ARBA00023267"/>
    </source>
</evidence>
<dbReference type="OrthoDB" id="9807469at2"/>
<sequence length="459" mass="51157">MFKKVLVANRGEVAVQIIRALHEMNIKAVAVYSTADADSLFVKLADESVCIGGPFPDESYLNMAAIIDSAVLCGCDALHPGYGFLSENADFAELCEQCGIKFIGPSAKVINLMGNKGNAKEAMRQNGVPTIPGSDGFVDTYKQAKEVAKETGYPIMLKAAAGGGGKGIRKVLNEAELRKAFTDTKREAKLSFGDDRLYMEKDLSDAKHIEMQVIADEHGHVIYFPERDCSMQRNHQKVIEESPCSQITEQKRQELGQIVVKAAKGIGYTNTGTFEFLMDQDHNFYFMEMNTRLQVEYTITEEVTGVEIIKAQIMVAQGQELPFTQADCAVNGYSIECRINAEDPSNNFTPSPGKLEQMKFPDESDSIRIDSGVEAGDMISPYYDSMIAKIIVHKPTKREAVSKMKRILTNFVVEGVTTNRDFLIDLISDRHFLAGDFNNNYIESTFLKEWMKQYDKQTV</sequence>
<dbReference type="SUPFAM" id="SSF51246">
    <property type="entry name" value="Rudiment single hybrid motif"/>
    <property type="match status" value="1"/>
</dbReference>
<keyword evidence="4 7" id="KW-0067">ATP-binding</keyword>
<dbReference type="InterPro" id="IPR005481">
    <property type="entry name" value="BC-like_N"/>
</dbReference>
<keyword evidence="5" id="KW-0464">Manganese</keyword>